<dbReference type="KEGG" id="dap:Dacet_1714"/>
<dbReference type="Gene3D" id="2.30.30.40">
    <property type="entry name" value="SH3 Domains"/>
    <property type="match status" value="1"/>
</dbReference>
<feature type="region of interest" description="Disordered" evidence="1">
    <location>
        <begin position="136"/>
        <end position="158"/>
    </location>
</feature>
<dbReference type="InParanoid" id="D4H8X9"/>
<dbReference type="RefSeq" id="WP_013010989.1">
    <property type="nucleotide sequence ID" value="NC_013943.1"/>
</dbReference>
<reference evidence="3 4" key="1">
    <citation type="journal article" date="2010" name="Stand. Genomic Sci.">
        <title>Complete genome sequence of Denitrovibrio acetiphilus type strain (N2460).</title>
        <authorList>
            <person name="Kiss H."/>
            <person name="Lang E."/>
            <person name="Lapidus A."/>
            <person name="Copeland A."/>
            <person name="Nolan M."/>
            <person name="Glavina Del Rio T."/>
            <person name="Chen F."/>
            <person name="Lucas S."/>
            <person name="Tice H."/>
            <person name="Cheng J.F."/>
            <person name="Han C."/>
            <person name="Goodwin L."/>
            <person name="Pitluck S."/>
            <person name="Liolios K."/>
            <person name="Pati A."/>
            <person name="Ivanova N."/>
            <person name="Mavromatis K."/>
            <person name="Chen A."/>
            <person name="Palaniappan K."/>
            <person name="Land M."/>
            <person name="Hauser L."/>
            <person name="Chang Y.J."/>
            <person name="Jeffries C.D."/>
            <person name="Detter J.C."/>
            <person name="Brettin T."/>
            <person name="Spring S."/>
            <person name="Rohde M."/>
            <person name="Goker M."/>
            <person name="Woyke T."/>
            <person name="Bristow J."/>
            <person name="Eisen J.A."/>
            <person name="Markowitz V."/>
            <person name="Hugenholtz P."/>
            <person name="Kyrpides N.C."/>
            <person name="Klenk H.P."/>
        </authorList>
    </citation>
    <scope>NUCLEOTIDE SEQUENCE [LARGE SCALE GENOMIC DNA]</scope>
    <source>
        <strain evidence="4">DSM 12809 / NBRC 114555 / N2460</strain>
    </source>
</reference>
<evidence type="ECO:0000313" key="3">
    <source>
        <dbReference type="EMBL" id="ADD68478.1"/>
    </source>
</evidence>
<evidence type="ECO:0000256" key="2">
    <source>
        <dbReference type="SAM" id="SignalP"/>
    </source>
</evidence>
<dbReference type="PROSITE" id="PS51257">
    <property type="entry name" value="PROKAR_LIPOPROTEIN"/>
    <property type="match status" value="1"/>
</dbReference>
<sequence precursor="true">MFKQILLVILTLSLVSCASRARLKSYEKDIDGIRNEVRNIRIMTDEMRAELGNMRKSMDMVDESVKFQADEIEIQRQYHERLKEVVDGLKDSVVVLESEKLPAKREELREIRSNDTAVPYVVKTEQDGAVTKMYTEPQPSEDSVELPGPEKPDAARQKPGFGYAVKDGVILWQYPSTKSDVLEILVSWQQLSLLEKITNAGMTWWKVKTNDYTGYVNSRFIIISGKK</sequence>
<organism evidence="3 4">
    <name type="scientific">Denitrovibrio acetiphilus (strain DSM 12809 / NBRC 114555 / N2460)</name>
    <dbReference type="NCBI Taxonomy" id="522772"/>
    <lineage>
        <taxon>Bacteria</taxon>
        <taxon>Pseudomonadati</taxon>
        <taxon>Deferribacterota</taxon>
        <taxon>Deferribacteres</taxon>
        <taxon>Deferribacterales</taxon>
        <taxon>Geovibrionaceae</taxon>
        <taxon>Denitrovibrio</taxon>
    </lineage>
</organism>
<dbReference type="HOGENOM" id="CLU_1218188_0_0_0"/>
<proteinExistence type="predicted"/>
<dbReference type="PaxDb" id="522772-Dacet_1714"/>
<evidence type="ECO:0000313" key="4">
    <source>
        <dbReference type="Proteomes" id="UP000002012"/>
    </source>
</evidence>
<protein>
    <recommendedName>
        <fullName evidence="5">SH3b domain-containing protein</fullName>
    </recommendedName>
</protein>
<keyword evidence="2" id="KW-0732">Signal</keyword>
<evidence type="ECO:0008006" key="5">
    <source>
        <dbReference type="Google" id="ProtNLM"/>
    </source>
</evidence>
<accession>D4H8X9</accession>
<dbReference type="Proteomes" id="UP000002012">
    <property type="component" value="Chromosome"/>
</dbReference>
<feature type="chain" id="PRO_5003057721" description="SH3b domain-containing protein" evidence="2">
    <location>
        <begin position="22"/>
        <end position="227"/>
    </location>
</feature>
<dbReference type="AlphaFoldDB" id="D4H8X9"/>
<keyword evidence="4" id="KW-1185">Reference proteome</keyword>
<feature type="signal peptide" evidence="2">
    <location>
        <begin position="1"/>
        <end position="21"/>
    </location>
</feature>
<gene>
    <name evidence="3" type="ordered locus">Dacet_1714</name>
</gene>
<dbReference type="OrthoDB" id="9984707at2"/>
<dbReference type="STRING" id="522772.Dacet_1714"/>
<name>D4H8X9_DENA2</name>
<evidence type="ECO:0000256" key="1">
    <source>
        <dbReference type="SAM" id="MobiDB-lite"/>
    </source>
</evidence>
<dbReference type="EMBL" id="CP001968">
    <property type="protein sequence ID" value="ADD68478.1"/>
    <property type="molecule type" value="Genomic_DNA"/>
</dbReference>